<evidence type="ECO:0000256" key="1">
    <source>
        <dbReference type="ARBA" id="ARBA00023015"/>
    </source>
</evidence>
<dbReference type="RefSeq" id="WP_264506623.1">
    <property type="nucleotide sequence ID" value="NZ_JAPDFL010000001.1"/>
</dbReference>
<dbReference type="PANTHER" id="PTHR43537:SF53">
    <property type="entry name" value="HTH-TYPE TRANSCRIPTIONAL REPRESSOR NANR"/>
    <property type="match status" value="1"/>
</dbReference>
<accession>A0ABT3H1R0</accession>
<dbReference type="Pfam" id="PF07729">
    <property type="entry name" value="FCD"/>
    <property type="match status" value="1"/>
</dbReference>
<reference evidence="5 6" key="1">
    <citation type="submission" date="2022-10" db="EMBL/GenBank/DDBJ databases">
        <title>Pararhodobacter sp. nov., isolated from marine algae.</title>
        <authorList>
            <person name="Choi B.J."/>
            <person name="Kim J.M."/>
            <person name="Lee J.K."/>
            <person name="Choi D.G."/>
            <person name="Jeon C.O."/>
        </authorList>
    </citation>
    <scope>NUCLEOTIDE SEQUENCE [LARGE SCALE GENOMIC DNA]</scope>
    <source>
        <strain evidence="5 6">ZQ420</strain>
    </source>
</reference>
<feature type="domain" description="HTH gntR-type" evidence="4">
    <location>
        <begin position="7"/>
        <end position="74"/>
    </location>
</feature>
<comment type="caution">
    <text evidence="5">The sequence shown here is derived from an EMBL/GenBank/DDBJ whole genome shotgun (WGS) entry which is preliminary data.</text>
</comment>
<evidence type="ECO:0000256" key="3">
    <source>
        <dbReference type="ARBA" id="ARBA00023163"/>
    </source>
</evidence>
<evidence type="ECO:0000313" key="5">
    <source>
        <dbReference type="EMBL" id="MCW1933747.1"/>
    </source>
</evidence>
<dbReference type="Proteomes" id="UP001208938">
    <property type="component" value="Unassembled WGS sequence"/>
</dbReference>
<dbReference type="EMBL" id="JAPDFL010000001">
    <property type="protein sequence ID" value="MCW1933747.1"/>
    <property type="molecule type" value="Genomic_DNA"/>
</dbReference>
<proteinExistence type="predicted"/>
<keyword evidence="3" id="KW-0804">Transcription</keyword>
<dbReference type="SMART" id="SM00345">
    <property type="entry name" value="HTH_GNTR"/>
    <property type="match status" value="1"/>
</dbReference>
<name>A0ABT3H1R0_9RHOB</name>
<dbReference type="InterPro" id="IPR011711">
    <property type="entry name" value="GntR_C"/>
</dbReference>
<dbReference type="InterPro" id="IPR000524">
    <property type="entry name" value="Tscrpt_reg_HTH_GntR"/>
</dbReference>
<evidence type="ECO:0000313" key="6">
    <source>
        <dbReference type="Proteomes" id="UP001208938"/>
    </source>
</evidence>
<sequence>MSEKPGSATASEIRDRVWQSIAERRLRPGTRLKEEELAEIFGSSRARVRQALSLLEHDRLVTIIPNRGGFVAEPTIAEARDVFFARRIIEGGLVEKLCAKVTAAEIARLQEHIALERAALAAGDLASIVRLSGGFHILLAELAGSEYLHAVLRDLVSRTSLISAMYQPRQTHDCGPDEHHELVTFIACGQTEQALASMVHHLAHVESQLDLNEAPEIARDLRDAFG</sequence>
<dbReference type="Pfam" id="PF00392">
    <property type="entry name" value="GntR"/>
    <property type="match status" value="1"/>
</dbReference>
<dbReference type="PROSITE" id="PS50949">
    <property type="entry name" value="HTH_GNTR"/>
    <property type="match status" value="1"/>
</dbReference>
<dbReference type="Gene3D" id="1.20.120.530">
    <property type="entry name" value="GntR ligand-binding domain-like"/>
    <property type="match status" value="1"/>
</dbReference>
<dbReference type="InterPro" id="IPR036390">
    <property type="entry name" value="WH_DNA-bd_sf"/>
</dbReference>
<dbReference type="PANTHER" id="PTHR43537">
    <property type="entry name" value="TRANSCRIPTIONAL REGULATOR, GNTR FAMILY"/>
    <property type="match status" value="1"/>
</dbReference>
<dbReference type="Gene3D" id="1.10.10.10">
    <property type="entry name" value="Winged helix-like DNA-binding domain superfamily/Winged helix DNA-binding domain"/>
    <property type="match status" value="1"/>
</dbReference>
<protein>
    <submittedName>
        <fullName evidence="5">GntR family transcriptional regulator</fullName>
    </submittedName>
</protein>
<dbReference type="SMART" id="SM00895">
    <property type="entry name" value="FCD"/>
    <property type="match status" value="1"/>
</dbReference>
<gene>
    <name evidence="5" type="ORF">OKW52_16160</name>
</gene>
<keyword evidence="1" id="KW-0805">Transcription regulation</keyword>
<dbReference type="SUPFAM" id="SSF46785">
    <property type="entry name" value="Winged helix' DNA-binding domain"/>
    <property type="match status" value="1"/>
</dbReference>
<evidence type="ECO:0000259" key="4">
    <source>
        <dbReference type="PROSITE" id="PS50949"/>
    </source>
</evidence>
<dbReference type="InterPro" id="IPR036388">
    <property type="entry name" value="WH-like_DNA-bd_sf"/>
</dbReference>
<dbReference type="InterPro" id="IPR008920">
    <property type="entry name" value="TF_FadR/GntR_C"/>
</dbReference>
<keyword evidence="6" id="KW-1185">Reference proteome</keyword>
<dbReference type="CDD" id="cd07377">
    <property type="entry name" value="WHTH_GntR"/>
    <property type="match status" value="1"/>
</dbReference>
<keyword evidence="2" id="KW-0238">DNA-binding</keyword>
<organism evidence="5 6">
    <name type="scientific">Pararhodobacter zhoushanensis</name>
    <dbReference type="NCBI Taxonomy" id="2479545"/>
    <lineage>
        <taxon>Bacteria</taxon>
        <taxon>Pseudomonadati</taxon>
        <taxon>Pseudomonadota</taxon>
        <taxon>Alphaproteobacteria</taxon>
        <taxon>Rhodobacterales</taxon>
        <taxon>Paracoccaceae</taxon>
        <taxon>Pararhodobacter</taxon>
    </lineage>
</organism>
<dbReference type="SUPFAM" id="SSF48008">
    <property type="entry name" value="GntR ligand-binding domain-like"/>
    <property type="match status" value="1"/>
</dbReference>
<evidence type="ECO:0000256" key="2">
    <source>
        <dbReference type="ARBA" id="ARBA00023125"/>
    </source>
</evidence>